<accession>A0A646KRG2</accession>
<proteinExistence type="predicted"/>
<gene>
    <name evidence="2" type="ORF">FF041_33310</name>
</gene>
<name>A0A646KRG2_STRJU</name>
<evidence type="ECO:0000256" key="1">
    <source>
        <dbReference type="SAM" id="MobiDB-lite"/>
    </source>
</evidence>
<feature type="region of interest" description="Disordered" evidence="1">
    <location>
        <begin position="177"/>
        <end position="249"/>
    </location>
</feature>
<sequence>MSLPQTPSGGAPGLRRGALAVTAVVLSFTVLTACGAGNNAQSLGVKPDTAAVTVDTISVQNANVITQPEAGTAGPAVVSATVFNKGDKDQTIESITLPGGTGAVKLSPAKGSGPLIVPALGSIVIGGKGNATAVIDDGTALTQNIGGVQKTVFRFSETGDVELKSFVMPATGDFKDFGPSSLPTPPATAQSPGASGKPAEAASKAASGRPGSEGEASETDAGAEAETGTGAETGTEAETETGAEGETAH</sequence>
<evidence type="ECO:0008006" key="4">
    <source>
        <dbReference type="Google" id="ProtNLM"/>
    </source>
</evidence>
<organism evidence="2 3">
    <name type="scientific">Streptomyces jumonjinensis</name>
    <dbReference type="NCBI Taxonomy" id="1945"/>
    <lineage>
        <taxon>Bacteria</taxon>
        <taxon>Bacillati</taxon>
        <taxon>Actinomycetota</taxon>
        <taxon>Actinomycetes</taxon>
        <taxon>Kitasatosporales</taxon>
        <taxon>Streptomycetaceae</taxon>
        <taxon>Streptomyces</taxon>
    </lineage>
</organism>
<keyword evidence="3" id="KW-1185">Reference proteome</keyword>
<comment type="caution">
    <text evidence="2">The sequence shown here is derived from an EMBL/GenBank/DDBJ whole genome shotgun (WGS) entry which is preliminary data.</text>
</comment>
<dbReference type="EMBL" id="VCLA01000194">
    <property type="protein sequence ID" value="MQT04843.1"/>
    <property type="molecule type" value="Genomic_DNA"/>
</dbReference>
<reference evidence="2 3" key="1">
    <citation type="submission" date="2019-05" db="EMBL/GenBank/DDBJ databases">
        <title>Comparative genomics and metabolomics analyses of clavulanic acid producing Streptomyces species provides insight into specialized metabolism and evolution of beta-lactam biosynthetic gene clusters.</title>
        <authorList>
            <person name="Moore M.A."/>
            <person name="Cruz-Morales P."/>
            <person name="Barona Gomez F."/>
            <person name="Kapil T."/>
        </authorList>
    </citation>
    <scope>NUCLEOTIDE SEQUENCE [LARGE SCALE GENOMIC DNA]</scope>
    <source>
        <strain evidence="2 3">NRRL 5741</strain>
    </source>
</reference>
<dbReference type="RefSeq" id="WP_323393404.1">
    <property type="nucleotide sequence ID" value="NZ_JBEPDZ010000048.1"/>
</dbReference>
<feature type="compositionally biased region" description="Low complexity" evidence="1">
    <location>
        <begin position="224"/>
        <end position="234"/>
    </location>
</feature>
<evidence type="ECO:0000313" key="3">
    <source>
        <dbReference type="Proteomes" id="UP000419138"/>
    </source>
</evidence>
<protein>
    <recommendedName>
        <fullName evidence="4">DUF461 domain-containing protein</fullName>
    </recommendedName>
</protein>
<evidence type="ECO:0000313" key="2">
    <source>
        <dbReference type="EMBL" id="MQT04843.1"/>
    </source>
</evidence>
<dbReference type="AlphaFoldDB" id="A0A646KRG2"/>
<dbReference type="Proteomes" id="UP000419138">
    <property type="component" value="Unassembled WGS sequence"/>
</dbReference>